<dbReference type="Proteomes" id="UP001575622">
    <property type="component" value="Unassembled WGS sequence"/>
</dbReference>
<accession>A0ABV4V3T5</accession>
<comment type="caution">
    <text evidence="2">The sequence shown here is derived from an EMBL/GenBank/DDBJ whole genome shotgun (WGS) entry which is preliminary data.</text>
</comment>
<dbReference type="InterPro" id="IPR058869">
    <property type="entry name" value="YqzN_YkzM"/>
</dbReference>
<name>A0ABV4V3T5_9BACL</name>
<evidence type="ECO:0000313" key="3">
    <source>
        <dbReference type="Proteomes" id="UP001575622"/>
    </source>
</evidence>
<dbReference type="RefSeq" id="WP_163852416.1">
    <property type="nucleotide sequence ID" value="NZ_JAHNZO010000007.1"/>
</dbReference>
<protein>
    <recommendedName>
        <fullName evidence="1">YqzN/YkzM domain-containing protein</fullName>
    </recommendedName>
</protein>
<dbReference type="EMBL" id="JBHDLN010000010">
    <property type="protein sequence ID" value="MFB0844625.1"/>
    <property type="molecule type" value="Genomic_DNA"/>
</dbReference>
<evidence type="ECO:0000259" key="1">
    <source>
        <dbReference type="Pfam" id="PF26160"/>
    </source>
</evidence>
<evidence type="ECO:0000313" key="2">
    <source>
        <dbReference type="EMBL" id="MFB0844625.1"/>
    </source>
</evidence>
<dbReference type="Pfam" id="PF26160">
    <property type="entry name" value="YqzN_YkzM"/>
    <property type="match status" value="1"/>
</dbReference>
<proteinExistence type="predicted"/>
<organism evidence="2 3">
    <name type="scientific">Paenibacillus oleatilyticus</name>
    <dbReference type="NCBI Taxonomy" id="2594886"/>
    <lineage>
        <taxon>Bacteria</taxon>
        <taxon>Bacillati</taxon>
        <taxon>Bacillota</taxon>
        <taxon>Bacilli</taxon>
        <taxon>Bacillales</taxon>
        <taxon>Paenibacillaceae</taxon>
        <taxon>Paenibacillus</taxon>
    </lineage>
</organism>
<gene>
    <name evidence="2" type="ORF">ACEU3E_20755</name>
</gene>
<feature type="domain" description="YqzN/YkzM" evidence="1">
    <location>
        <begin position="3"/>
        <end position="51"/>
    </location>
</feature>
<keyword evidence="3" id="KW-1185">Reference proteome</keyword>
<reference evidence="2 3" key="1">
    <citation type="submission" date="2024-09" db="EMBL/GenBank/DDBJ databases">
        <authorList>
            <person name="Makale K.P.P."/>
            <person name="Makhzoum A."/>
            <person name="Rantong G."/>
            <person name="Rahube T.O."/>
        </authorList>
    </citation>
    <scope>NUCLEOTIDE SEQUENCE [LARGE SCALE GENOMIC DNA]</scope>
    <source>
        <strain evidence="2 3">KM_D13</strain>
    </source>
</reference>
<sequence>MSMYTREELMANALTVFGVSPEAVIGALFGAEEETFSVEEARERIEQFMNRRVNE</sequence>